<feature type="compositionally biased region" description="Low complexity" evidence="1">
    <location>
        <begin position="43"/>
        <end position="54"/>
    </location>
</feature>
<accession>A0A6G4UDM2</accession>
<dbReference type="AlphaFoldDB" id="A0A6G4UDM2"/>
<name>A0A6G4UDM2_9ACTN</name>
<evidence type="ECO:0000256" key="1">
    <source>
        <dbReference type="SAM" id="MobiDB-lite"/>
    </source>
</evidence>
<gene>
    <name evidence="2" type="ORF">G5C51_41025</name>
</gene>
<reference evidence="2 3" key="1">
    <citation type="submission" date="2020-02" db="EMBL/GenBank/DDBJ databases">
        <title>Whole-genome analyses of novel actinobacteria.</title>
        <authorList>
            <person name="Sahin N."/>
        </authorList>
    </citation>
    <scope>NUCLEOTIDE SEQUENCE [LARGE SCALE GENOMIC DNA]</scope>
    <source>
        <strain evidence="2 3">A7024</strain>
    </source>
</reference>
<protein>
    <submittedName>
        <fullName evidence="2">Uncharacterized protein</fullName>
    </submittedName>
</protein>
<evidence type="ECO:0000313" key="3">
    <source>
        <dbReference type="Proteomes" id="UP000481583"/>
    </source>
</evidence>
<comment type="caution">
    <text evidence="2">The sequence shown here is derived from an EMBL/GenBank/DDBJ whole genome shotgun (WGS) entry which is preliminary data.</text>
</comment>
<organism evidence="2 3">
    <name type="scientific">Streptomyces coryli</name>
    <dbReference type="NCBI Taxonomy" id="1128680"/>
    <lineage>
        <taxon>Bacteria</taxon>
        <taxon>Bacillati</taxon>
        <taxon>Actinomycetota</taxon>
        <taxon>Actinomycetes</taxon>
        <taxon>Kitasatosporales</taxon>
        <taxon>Streptomycetaceae</taxon>
        <taxon>Streptomyces</taxon>
    </lineage>
</organism>
<dbReference type="RefSeq" id="WP_420824915.1">
    <property type="nucleotide sequence ID" value="NZ_JAAKZV010000451.1"/>
</dbReference>
<dbReference type="Proteomes" id="UP000481583">
    <property type="component" value="Unassembled WGS sequence"/>
</dbReference>
<evidence type="ECO:0000313" key="2">
    <source>
        <dbReference type="EMBL" id="NGN70253.1"/>
    </source>
</evidence>
<keyword evidence="3" id="KW-1185">Reference proteome</keyword>
<feature type="non-terminal residue" evidence="2">
    <location>
        <position position="113"/>
    </location>
</feature>
<feature type="region of interest" description="Disordered" evidence="1">
    <location>
        <begin position="35"/>
        <end position="113"/>
    </location>
</feature>
<proteinExistence type="predicted"/>
<sequence>MTPRQRRTTPEEDFGADALSLANAHRRQQAEYGDAFTVDDEPLPQAAGPQAAGPHTPRDADDDFADLLALANNRPAPDSADEGTDAAGKAAKDVFTAESRPPTPRTMTWPEAH</sequence>
<dbReference type="EMBL" id="JAAKZV010000451">
    <property type="protein sequence ID" value="NGN70253.1"/>
    <property type="molecule type" value="Genomic_DNA"/>
</dbReference>